<dbReference type="SUPFAM" id="SSF53098">
    <property type="entry name" value="Ribonuclease H-like"/>
    <property type="match status" value="1"/>
</dbReference>
<dbReference type="GO" id="GO:0008270">
    <property type="term" value="F:zinc ion binding"/>
    <property type="evidence" value="ECO:0007669"/>
    <property type="project" value="UniProtKB-KW"/>
</dbReference>
<evidence type="ECO:0000256" key="5">
    <source>
        <dbReference type="ARBA" id="ARBA00023242"/>
    </source>
</evidence>
<dbReference type="InterPro" id="IPR052035">
    <property type="entry name" value="ZnF_BED_domain_contain"/>
</dbReference>
<keyword evidence="8" id="KW-1185">Reference proteome</keyword>
<keyword evidence="3" id="KW-0863">Zinc-finger</keyword>
<evidence type="ECO:0000256" key="2">
    <source>
        <dbReference type="ARBA" id="ARBA00022723"/>
    </source>
</evidence>
<sequence>MDSLTNEEKFLPDGDVNNFTYAYCKSSSKLVNTSETTLTPIECNLNSNEPEYCVKSLSQVEDSEFSKAIDDIITLLVDGTIDSYKFQSDLSSHQRHIIYQFFLHKVKIYNSSATQLIDHLKIHNIKQNNQPNIEKNHLKKRRPDFSSESENDENNFDIAQNQTKITIKQKAKINKYLMNFILNNNLPFKIVESPDFQKFIDIIKPNYFMFGSVTSDVWTSNSNMAYICFTFHYVNDYLELKNRVLCLKYLNDSHSSDYLHDSLVSIMREWNVLDKTFAINTDSGANMKGAVAKFSNDMLKLPCAAHKLNSCVADLLNIKKIKIKIDKNNNQKFFWSNKYSKHILDDEIKNFPAFKNDLDGDDDIQDFVLDGIDTNIMDNIKYGR</sequence>
<evidence type="ECO:0000313" key="7">
    <source>
        <dbReference type="EMBL" id="CAF0706276.1"/>
    </source>
</evidence>
<evidence type="ECO:0000256" key="3">
    <source>
        <dbReference type="ARBA" id="ARBA00022771"/>
    </source>
</evidence>
<dbReference type="PANTHER" id="PTHR46481">
    <property type="entry name" value="ZINC FINGER BED DOMAIN-CONTAINING PROTEIN 4"/>
    <property type="match status" value="1"/>
</dbReference>
<feature type="region of interest" description="Disordered" evidence="6">
    <location>
        <begin position="131"/>
        <end position="153"/>
    </location>
</feature>
<dbReference type="InterPro" id="IPR012337">
    <property type="entry name" value="RNaseH-like_sf"/>
</dbReference>
<dbReference type="OrthoDB" id="691693at2759"/>
<dbReference type="GO" id="GO:0005634">
    <property type="term" value="C:nucleus"/>
    <property type="evidence" value="ECO:0007669"/>
    <property type="project" value="UniProtKB-SubCell"/>
</dbReference>
<dbReference type="EMBL" id="CAJNOC010000016">
    <property type="protein sequence ID" value="CAF0706276.1"/>
    <property type="molecule type" value="Genomic_DNA"/>
</dbReference>
<comment type="subcellular location">
    <subcellularLocation>
        <location evidence="1">Nucleus</location>
    </subcellularLocation>
</comment>
<protein>
    <submittedName>
        <fullName evidence="7">Uncharacterized protein</fullName>
    </submittedName>
</protein>
<organism evidence="7 8">
    <name type="scientific">Brachionus calyciflorus</name>
    <dbReference type="NCBI Taxonomy" id="104777"/>
    <lineage>
        <taxon>Eukaryota</taxon>
        <taxon>Metazoa</taxon>
        <taxon>Spiralia</taxon>
        <taxon>Gnathifera</taxon>
        <taxon>Rotifera</taxon>
        <taxon>Eurotatoria</taxon>
        <taxon>Monogononta</taxon>
        <taxon>Pseudotrocha</taxon>
        <taxon>Ploima</taxon>
        <taxon>Brachionidae</taxon>
        <taxon>Brachionus</taxon>
    </lineage>
</organism>
<keyword evidence="4" id="KW-0862">Zinc</keyword>
<evidence type="ECO:0000313" key="8">
    <source>
        <dbReference type="Proteomes" id="UP000663879"/>
    </source>
</evidence>
<name>A0A813M179_9BILA</name>
<evidence type="ECO:0000256" key="4">
    <source>
        <dbReference type="ARBA" id="ARBA00022833"/>
    </source>
</evidence>
<gene>
    <name evidence="7" type="ORF">OXX778_LOCUS351</name>
</gene>
<dbReference type="AlphaFoldDB" id="A0A813M179"/>
<comment type="caution">
    <text evidence="7">The sequence shown here is derived from an EMBL/GenBank/DDBJ whole genome shotgun (WGS) entry which is preliminary data.</text>
</comment>
<evidence type="ECO:0000256" key="1">
    <source>
        <dbReference type="ARBA" id="ARBA00004123"/>
    </source>
</evidence>
<dbReference type="SUPFAM" id="SSF140996">
    <property type="entry name" value="Hermes dimerisation domain"/>
    <property type="match status" value="1"/>
</dbReference>
<keyword evidence="5" id="KW-0539">Nucleus</keyword>
<accession>A0A813M179</accession>
<proteinExistence type="predicted"/>
<keyword evidence="2" id="KW-0479">Metal-binding</keyword>
<reference evidence="7" key="1">
    <citation type="submission" date="2021-02" db="EMBL/GenBank/DDBJ databases">
        <authorList>
            <person name="Nowell W R."/>
        </authorList>
    </citation>
    <scope>NUCLEOTIDE SEQUENCE</scope>
    <source>
        <strain evidence="7">Ploen Becks lab</strain>
    </source>
</reference>
<dbReference type="PANTHER" id="PTHR46481:SF10">
    <property type="entry name" value="ZINC FINGER BED DOMAIN-CONTAINING PROTEIN 39"/>
    <property type="match status" value="1"/>
</dbReference>
<dbReference type="Proteomes" id="UP000663879">
    <property type="component" value="Unassembled WGS sequence"/>
</dbReference>
<evidence type="ECO:0000256" key="6">
    <source>
        <dbReference type="SAM" id="MobiDB-lite"/>
    </source>
</evidence>